<dbReference type="Proteomes" id="UP000183809">
    <property type="component" value="Unassembled WGS sequence"/>
</dbReference>
<gene>
    <name evidence="5" type="ORF">BKCO1_100046</name>
</gene>
<dbReference type="RefSeq" id="XP_020135596.1">
    <property type="nucleotide sequence ID" value="XM_020269859.1"/>
</dbReference>
<keyword evidence="3" id="KW-0732">Signal</keyword>
<feature type="compositionally biased region" description="Polar residues" evidence="1">
    <location>
        <begin position="272"/>
        <end position="301"/>
    </location>
</feature>
<dbReference type="GeneID" id="31010118"/>
<keyword evidence="2" id="KW-0812">Transmembrane</keyword>
<proteinExistence type="predicted"/>
<evidence type="ECO:0000313" key="5">
    <source>
        <dbReference type="EMBL" id="OJD40753.1"/>
    </source>
</evidence>
<evidence type="ECO:0000259" key="4">
    <source>
        <dbReference type="Pfam" id="PF24320"/>
    </source>
</evidence>
<keyword evidence="6" id="KW-1185">Reference proteome</keyword>
<comment type="caution">
    <text evidence="5">The sequence shown here is derived from an EMBL/GenBank/DDBJ whole genome shotgun (WGS) entry which is preliminary data.</text>
</comment>
<evidence type="ECO:0000256" key="2">
    <source>
        <dbReference type="SAM" id="Phobius"/>
    </source>
</evidence>
<dbReference type="OrthoDB" id="64281at2759"/>
<feature type="compositionally biased region" description="Low complexity" evidence="1">
    <location>
        <begin position="302"/>
        <end position="344"/>
    </location>
</feature>
<feature type="domain" description="DUF7492" evidence="4">
    <location>
        <begin position="19"/>
        <end position="283"/>
    </location>
</feature>
<keyword evidence="2" id="KW-0472">Membrane</keyword>
<dbReference type="STRING" id="236234.A0A1J9RJV7"/>
<evidence type="ECO:0000313" key="6">
    <source>
        <dbReference type="Proteomes" id="UP000183809"/>
    </source>
</evidence>
<evidence type="ECO:0000256" key="3">
    <source>
        <dbReference type="SAM" id="SignalP"/>
    </source>
</evidence>
<sequence length="477" mass="51001">MTHQILGLLVAALLLTQAAAHTWIEQLSVIKNGAYVGNYGYPRGYLARTDPGFNGGASSQWLLPPLDSGRLRVNASDNLCRPEQQKQTQSENWPRLSVAPGDYAAMKYAENGHVTLPNNQKGKPEKGGTIFVYGTTEPKDDEKLTTVLEWSEDGTGGDKRGKLLATNNFDDGRCYQINSSPISVQRQKEFPDPNPGQPDSYNEQYCETDVKIPEDQEAGATYTLYWVWQWPTAAGADPTYPDGKDEWYTTCSDVDITAANTLQSFAAGSSQQKYKLEQQDPQSKAVTNYSDRSALTTNPTQGMAAASGASSAATTPGTPGTPGSTPGLTPVSSAASAATPTAGASDPLETVYVTITASPTTKSMVTQMVTVTGDVPLVTQYLTTTMALGARGASRRPQAEVGPKRRSVHHRRGVVKADSEEEPAEEQAEEQTAPIGFIGTESIVGRQVATGAAPSSMAAPSLMMTTMIFFTIAYVFA</sequence>
<name>A0A1J9RJV7_9PEZI</name>
<feature type="signal peptide" evidence="3">
    <location>
        <begin position="1"/>
        <end position="20"/>
    </location>
</feature>
<feature type="region of interest" description="Disordered" evidence="1">
    <location>
        <begin position="392"/>
        <end position="434"/>
    </location>
</feature>
<dbReference type="Pfam" id="PF24320">
    <property type="entry name" value="DUF7492"/>
    <property type="match status" value="1"/>
</dbReference>
<feature type="chain" id="PRO_5013357962" description="DUF7492 domain-containing protein" evidence="3">
    <location>
        <begin position="21"/>
        <end position="477"/>
    </location>
</feature>
<feature type="compositionally biased region" description="Basic residues" evidence="1">
    <location>
        <begin position="404"/>
        <end position="414"/>
    </location>
</feature>
<protein>
    <recommendedName>
        <fullName evidence="4">DUF7492 domain-containing protein</fullName>
    </recommendedName>
</protein>
<accession>A0A1J9RJV7</accession>
<feature type="region of interest" description="Disordered" evidence="1">
    <location>
        <begin position="272"/>
        <end position="344"/>
    </location>
</feature>
<dbReference type="EMBL" id="MNUE01000001">
    <property type="protein sequence ID" value="OJD40753.1"/>
    <property type="molecule type" value="Genomic_DNA"/>
</dbReference>
<feature type="transmembrane region" description="Helical" evidence="2">
    <location>
        <begin position="457"/>
        <end position="476"/>
    </location>
</feature>
<organism evidence="5 6">
    <name type="scientific">Diplodia corticola</name>
    <dbReference type="NCBI Taxonomy" id="236234"/>
    <lineage>
        <taxon>Eukaryota</taxon>
        <taxon>Fungi</taxon>
        <taxon>Dikarya</taxon>
        <taxon>Ascomycota</taxon>
        <taxon>Pezizomycotina</taxon>
        <taxon>Dothideomycetes</taxon>
        <taxon>Dothideomycetes incertae sedis</taxon>
        <taxon>Botryosphaeriales</taxon>
        <taxon>Botryosphaeriaceae</taxon>
        <taxon>Diplodia</taxon>
    </lineage>
</organism>
<feature type="compositionally biased region" description="Acidic residues" evidence="1">
    <location>
        <begin position="419"/>
        <end position="429"/>
    </location>
</feature>
<keyword evidence="2" id="KW-1133">Transmembrane helix</keyword>
<evidence type="ECO:0000256" key="1">
    <source>
        <dbReference type="SAM" id="MobiDB-lite"/>
    </source>
</evidence>
<dbReference type="InterPro" id="IPR055915">
    <property type="entry name" value="DUF7492"/>
</dbReference>
<reference evidence="5 6" key="1">
    <citation type="submission" date="2016-10" db="EMBL/GenBank/DDBJ databases">
        <title>Proteomics and genomics reveal pathogen-plant mechanisms compatible with a hemibiotrophic lifestyle of Diplodia corticola.</title>
        <authorList>
            <person name="Fernandes I."/>
            <person name="De Jonge R."/>
            <person name="Van De Peer Y."/>
            <person name="Devreese B."/>
            <person name="Alves A."/>
            <person name="Esteves A.C."/>
        </authorList>
    </citation>
    <scope>NUCLEOTIDE SEQUENCE [LARGE SCALE GENOMIC DNA]</scope>
    <source>
        <strain evidence="5 6">CBS 112549</strain>
    </source>
</reference>
<dbReference type="AlphaFoldDB" id="A0A1J9RJV7"/>